<proteinExistence type="predicted"/>
<dbReference type="EMBL" id="BPQV01000016">
    <property type="protein sequence ID" value="GJE29549.1"/>
    <property type="molecule type" value="Genomic_DNA"/>
</dbReference>
<evidence type="ECO:0000313" key="3">
    <source>
        <dbReference type="Proteomes" id="UP001055156"/>
    </source>
</evidence>
<dbReference type="Proteomes" id="UP001055156">
    <property type="component" value="Unassembled WGS sequence"/>
</dbReference>
<protein>
    <recommendedName>
        <fullName evidence="4">Transmembrane protein</fullName>
    </recommendedName>
</protein>
<name>A0ABQ4TEU5_METOR</name>
<keyword evidence="3" id="KW-1185">Reference proteome</keyword>
<evidence type="ECO:0008006" key="4">
    <source>
        <dbReference type="Google" id="ProtNLM"/>
    </source>
</evidence>
<keyword evidence="1" id="KW-1133">Transmembrane helix</keyword>
<feature type="transmembrane region" description="Helical" evidence="1">
    <location>
        <begin position="169"/>
        <end position="188"/>
    </location>
</feature>
<evidence type="ECO:0000256" key="1">
    <source>
        <dbReference type="SAM" id="Phobius"/>
    </source>
</evidence>
<keyword evidence="1" id="KW-0472">Membrane</keyword>
<accession>A0ABQ4TEU5</accession>
<sequence length="189" mass="19948">MSYALIPNFAARAPASAERVPYFADRILQAIDAHDEGWSIVQAALPGEQRRAAEEVYGDALDLLLSTPCATRAGAFALLKHLRWWLEEEAGNAELIGLPYRLAEAREAELTLLLGCDGPQRIPVALPSGRLVSVAVDPTPPARPVIEAGPAPAPAFQRFGRAAASAGELLACLALIAGGTFAVGLATWL</sequence>
<keyword evidence="1" id="KW-0812">Transmembrane</keyword>
<comment type="caution">
    <text evidence="2">The sequence shown here is derived from an EMBL/GenBank/DDBJ whole genome shotgun (WGS) entry which is preliminary data.</text>
</comment>
<reference evidence="2" key="1">
    <citation type="journal article" date="2021" name="Front. Microbiol.">
        <title>Comprehensive Comparative Genomics and Phenotyping of Methylobacterium Species.</title>
        <authorList>
            <person name="Alessa O."/>
            <person name="Ogura Y."/>
            <person name="Fujitani Y."/>
            <person name="Takami H."/>
            <person name="Hayashi T."/>
            <person name="Sahin N."/>
            <person name="Tani A."/>
        </authorList>
    </citation>
    <scope>NUCLEOTIDE SEQUENCE</scope>
    <source>
        <strain evidence="2">NBRC 15689</strain>
    </source>
</reference>
<reference evidence="2" key="2">
    <citation type="submission" date="2021-08" db="EMBL/GenBank/DDBJ databases">
        <authorList>
            <person name="Tani A."/>
            <person name="Ola A."/>
            <person name="Ogura Y."/>
            <person name="Katsura K."/>
            <person name="Hayashi T."/>
        </authorList>
    </citation>
    <scope>NUCLEOTIDE SEQUENCE</scope>
    <source>
        <strain evidence="2">NBRC 15689</strain>
    </source>
</reference>
<organism evidence="2 3">
    <name type="scientific">Methylobacterium organophilum</name>
    <dbReference type="NCBI Taxonomy" id="410"/>
    <lineage>
        <taxon>Bacteria</taxon>
        <taxon>Pseudomonadati</taxon>
        <taxon>Pseudomonadota</taxon>
        <taxon>Alphaproteobacteria</taxon>
        <taxon>Hyphomicrobiales</taxon>
        <taxon>Methylobacteriaceae</taxon>
        <taxon>Methylobacterium</taxon>
    </lineage>
</organism>
<evidence type="ECO:0000313" key="2">
    <source>
        <dbReference type="EMBL" id="GJE29549.1"/>
    </source>
</evidence>
<gene>
    <name evidence="2" type="ORF">LKMONMHP_4431</name>
</gene>